<organism evidence="2 3">
    <name type="scientific">Paxillus involutus ATCC 200175</name>
    <dbReference type="NCBI Taxonomy" id="664439"/>
    <lineage>
        <taxon>Eukaryota</taxon>
        <taxon>Fungi</taxon>
        <taxon>Dikarya</taxon>
        <taxon>Basidiomycota</taxon>
        <taxon>Agaricomycotina</taxon>
        <taxon>Agaricomycetes</taxon>
        <taxon>Agaricomycetidae</taxon>
        <taxon>Boletales</taxon>
        <taxon>Paxilineae</taxon>
        <taxon>Paxillaceae</taxon>
        <taxon>Paxillus</taxon>
    </lineage>
</organism>
<feature type="compositionally biased region" description="Basic and acidic residues" evidence="1">
    <location>
        <begin position="8"/>
        <end position="19"/>
    </location>
</feature>
<feature type="compositionally biased region" description="Pro residues" evidence="1">
    <location>
        <begin position="402"/>
        <end position="417"/>
    </location>
</feature>
<accession>A0A0C9TG12</accession>
<gene>
    <name evidence="2" type="ORF">PAXINDRAFT_20623</name>
</gene>
<keyword evidence="3" id="KW-1185">Reference proteome</keyword>
<feature type="compositionally biased region" description="Basic and acidic residues" evidence="1">
    <location>
        <begin position="28"/>
        <end position="50"/>
    </location>
</feature>
<reference evidence="3" key="2">
    <citation type="submission" date="2015-01" db="EMBL/GenBank/DDBJ databases">
        <title>Evolutionary Origins and Diversification of the Mycorrhizal Mutualists.</title>
        <authorList>
            <consortium name="DOE Joint Genome Institute"/>
            <consortium name="Mycorrhizal Genomics Consortium"/>
            <person name="Kohler A."/>
            <person name="Kuo A."/>
            <person name="Nagy L.G."/>
            <person name="Floudas D."/>
            <person name="Copeland A."/>
            <person name="Barry K.W."/>
            <person name="Cichocki N."/>
            <person name="Veneault-Fourrey C."/>
            <person name="LaButti K."/>
            <person name="Lindquist E.A."/>
            <person name="Lipzen A."/>
            <person name="Lundell T."/>
            <person name="Morin E."/>
            <person name="Murat C."/>
            <person name="Riley R."/>
            <person name="Ohm R."/>
            <person name="Sun H."/>
            <person name="Tunlid A."/>
            <person name="Henrissat B."/>
            <person name="Grigoriev I.V."/>
            <person name="Hibbett D.S."/>
            <person name="Martin F."/>
        </authorList>
    </citation>
    <scope>NUCLEOTIDE SEQUENCE [LARGE SCALE GENOMIC DNA]</scope>
    <source>
        <strain evidence="3">ATCC 200175</strain>
    </source>
</reference>
<proteinExistence type="predicted"/>
<dbReference type="AlphaFoldDB" id="A0A0C9TG12"/>
<feature type="compositionally biased region" description="Basic and acidic residues" evidence="1">
    <location>
        <begin position="590"/>
        <end position="615"/>
    </location>
</feature>
<dbReference type="OrthoDB" id="2712443at2759"/>
<feature type="compositionally biased region" description="Basic and acidic residues" evidence="1">
    <location>
        <begin position="255"/>
        <end position="273"/>
    </location>
</feature>
<feature type="region of interest" description="Disordered" evidence="1">
    <location>
        <begin position="1"/>
        <end position="734"/>
    </location>
</feature>
<reference evidence="2 3" key="1">
    <citation type="submission" date="2014-06" db="EMBL/GenBank/DDBJ databases">
        <authorList>
            <consortium name="DOE Joint Genome Institute"/>
            <person name="Kuo A."/>
            <person name="Kohler A."/>
            <person name="Nagy L.G."/>
            <person name="Floudas D."/>
            <person name="Copeland A."/>
            <person name="Barry K.W."/>
            <person name="Cichocki N."/>
            <person name="Veneault-Fourrey C."/>
            <person name="LaButti K."/>
            <person name="Lindquist E.A."/>
            <person name="Lipzen A."/>
            <person name="Lundell T."/>
            <person name="Morin E."/>
            <person name="Murat C."/>
            <person name="Sun H."/>
            <person name="Tunlid A."/>
            <person name="Henrissat B."/>
            <person name="Grigoriev I.V."/>
            <person name="Hibbett D.S."/>
            <person name="Martin F."/>
            <person name="Nordberg H.P."/>
            <person name="Cantor M.N."/>
            <person name="Hua S.X."/>
        </authorList>
    </citation>
    <scope>NUCLEOTIDE SEQUENCE [LARGE SCALE GENOMIC DNA]</scope>
    <source>
        <strain evidence="2 3">ATCC 200175</strain>
    </source>
</reference>
<evidence type="ECO:0000313" key="3">
    <source>
        <dbReference type="Proteomes" id="UP000053647"/>
    </source>
</evidence>
<feature type="compositionally biased region" description="Basic and acidic residues" evidence="1">
    <location>
        <begin position="362"/>
        <end position="376"/>
    </location>
</feature>
<feature type="compositionally biased region" description="Polar residues" evidence="1">
    <location>
        <begin position="55"/>
        <end position="75"/>
    </location>
</feature>
<name>A0A0C9TG12_PAXIN</name>
<feature type="compositionally biased region" description="Polar residues" evidence="1">
    <location>
        <begin position="616"/>
        <end position="625"/>
    </location>
</feature>
<feature type="compositionally biased region" description="Polar residues" evidence="1">
    <location>
        <begin position="377"/>
        <end position="397"/>
    </location>
</feature>
<feature type="compositionally biased region" description="Polar residues" evidence="1">
    <location>
        <begin position="132"/>
        <end position="141"/>
    </location>
</feature>
<feature type="compositionally biased region" description="Basic and acidic residues" evidence="1">
    <location>
        <begin position="422"/>
        <end position="434"/>
    </location>
</feature>
<feature type="compositionally biased region" description="Basic and acidic residues" evidence="1">
    <location>
        <begin position="281"/>
        <end position="323"/>
    </location>
</feature>
<dbReference type="Proteomes" id="UP000053647">
    <property type="component" value="Unassembled WGS sequence"/>
</dbReference>
<feature type="compositionally biased region" description="Polar residues" evidence="1">
    <location>
        <begin position="713"/>
        <end position="727"/>
    </location>
</feature>
<protein>
    <submittedName>
        <fullName evidence="2">Uncharacterized protein</fullName>
    </submittedName>
</protein>
<feature type="compositionally biased region" description="Basic and acidic residues" evidence="1">
    <location>
        <begin position="342"/>
        <end position="351"/>
    </location>
</feature>
<feature type="compositionally biased region" description="Acidic residues" evidence="1">
    <location>
        <begin position="480"/>
        <end position="489"/>
    </location>
</feature>
<feature type="compositionally biased region" description="Polar residues" evidence="1">
    <location>
        <begin position="642"/>
        <end position="651"/>
    </location>
</feature>
<dbReference type="EMBL" id="KN820470">
    <property type="protein sequence ID" value="KIJ06171.1"/>
    <property type="molecule type" value="Genomic_DNA"/>
</dbReference>
<feature type="compositionally biased region" description="Basic and acidic residues" evidence="1">
    <location>
        <begin position="673"/>
        <end position="690"/>
    </location>
</feature>
<feature type="compositionally biased region" description="Basic and acidic residues" evidence="1">
    <location>
        <begin position="538"/>
        <end position="583"/>
    </location>
</feature>
<sequence length="745" mass="81276">MKSVAGQEDDKFTYQEARRVVNTNGNGEAREESRKGQDERRKPRQAHEQPGRLTWDSSRPPTSSPSLQVTQSIPNHPQPAQELEEAARRYLARRKREDGEGSRRGVESRDRGSREAVDEDSKDVHVHHANVEPQQPQTVGQTAVVDEAADTTDPHANSAGPAVPVGTTNGPPNESDGGRDRERGRNVEEEDEKGGRASESVALSSNDDGGDEDVRHAYIVPTSTPPSPNHVPPPPDESRPPPSVSLEGEMSGKQLSDHADEAATHHEHPRHESTTTPPIRTPRDEKSSREGRGTAMSHREAAGARDEVGEGNDGREMSYRVEETPNEVDGSDDAASTSYGVDDERSRRGGARDQATGDQEGQEVKETRMNEGEECRTSVQARSTTNIDGHGQYTPNEWDSPRTPPEPPPAFHPPSSPSSPNHPERPCNVDDTKSSKTAARTRADALHDPGGQTNSPGSKPPSVGLEGERIRQSSLHVEADDVETNDDCVENDHDTQQSPRRPVGMPDGDTRHPNGPTEPPDEEKGADGGYSEQEVESTVEHVETNEPGRVEVEEVEHVKDIESRESRRGDESRESRRGDEPRGRGGNGVETREVKGEERGQSECDGCQRDGRTNDTGDATSSASCDSLRVETGALAEHEDGQQQNGMQNVSTNVPTPPTPLPYDTNDPLTSRTHHDIVDASSRHLRKSAEPELQSDATETVRSYRGSVPKPPQSRTKGTEAHTSTPHTVDITHTRELPYRVITPA</sequence>
<evidence type="ECO:0000313" key="2">
    <source>
        <dbReference type="EMBL" id="KIJ06171.1"/>
    </source>
</evidence>
<dbReference type="HOGENOM" id="CLU_007654_2_0_1"/>
<feature type="compositionally biased region" description="Basic and acidic residues" evidence="1">
    <location>
        <begin position="176"/>
        <end position="187"/>
    </location>
</feature>
<evidence type="ECO:0000256" key="1">
    <source>
        <dbReference type="SAM" id="MobiDB-lite"/>
    </source>
</evidence>
<feature type="compositionally biased region" description="Basic and acidic residues" evidence="1">
    <location>
        <begin position="95"/>
        <end position="116"/>
    </location>
</feature>
<feature type="compositionally biased region" description="Pro residues" evidence="1">
    <location>
        <begin position="223"/>
        <end position="243"/>
    </location>
</feature>